<dbReference type="eggNOG" id="KOG1378">
    <property type="taxonomic scope" value="Eukaryota"/>
</dbReference>
<feature type="domain" description="Calcineurin-like phosphoesterase" evidence="8">
    <location>
        <begin position="303"/>
        <end position="518"/>
    </location>
</feature>
<evidence type="ECO:0000259" key="9">
    <source>
        <dbReference type="Pfam" id="PF14008"/>
    </source>
</evidence>
<keyword evidence="4" id="KW-0964">Secreted</keyword>
<evidence type="ECO:0000256" key="7">
    <source>
        <dbReference type="RuleBase" id="RU361203"/>
    </source>
</evidence>
<keyword evidence="5 7" id="KW-0732">Signal</keyword>
<dbReference type="PANTHER" id="PTHR45778">
    <property type="entry name" value="PURPLE ACID PHOSPHATASE-RELATED"/>
    <property type="match status" value="1"/>
</dbReference>
<feature type="chain" id="PRO_5014205154" description="Purple acid phosphatase" evidence="7">
    <location>
        <begin position="26"/>
        <end position="629"/>
    </location>
</feature>
<comment type="subunit">
    <text evidence="3">Homodimer.</text>
</comment>
<dbReference type="InterPro" id="IPR040974">
    <property type="entry name" value="Fn3_PAP"/>
</dbReference>
<keyword evidence="14" id="KW-1185">Reference proteome</keyword>
<dbReference type="Pfam" id="PF17808">
    <property type="entry name" value="fn3_PAP"/>
    <property type="match status" value="1"/>
</dbReference>
<keyword evidence="6" id="KW-0325">Glycoprotein</keyword>
<dbReference type="HOGENOM" id="CLU_013387_4_1_1"/>
<dbReference type="SUPFAM" id="SSF49363">
    <property type="entry name" value="Purple acid phosphatase, N-terminal domain"/>
    <property type="match status" value="1"/>
</dbReference>
<dbReference type="Pfam" id="PF00149">
    <property type="entry name" value="Metallophos"/>
    <property type="match status" value="1"/>
</dbReference>
<evidence type="ECO:0000256" key="6">
    <source>
        <dbReference type="ARBA" id="ARBA00023180"/>
    </source>
</evidence>
<evidence type="ECO:0000256" key="3">
    <source>
        <dbReference type="ARBA" id="ARBA00011738"/>
    </source>
</evidence>
<dbReference type="PaxDb" id="3218-PP1S1_135V6.1"/>
<dbReference type="Gramene" id="Pp3c2_37680V3.2">
    <property type="protein sequence ID" value="Pp3c2_37680V3.2"/>
    <property type="gene ID" value="Pp3c2_37680"/>
</dbReference>
<feature type="domain" description="Purple acid phosphatase N-terminal" evidence="10">
    <location>
        <begin position="187"/>
        <end position="291"/>
    </location>
</feature>
<protein>
    <recommendedName>
        <fullName evidence="7">Purple acid phosphatase</fullName>
        <ecNumber evidence="7">3.1.3.2</ecNumber>
    </recommendedName>
</protein>
<proteinExistence type="inferred from homology"/>
<evidence type="ECO:0000259" key="8">
    <source>
        <dbReference type="Pfam" id="PF00149"/>
    </source>
</evidence>
<dbReference type="InterPro" id="IPR015914">
    <property type="entry name" value="PAPs_N"/>
</dbReference>
<evidence type="ECO:0000259" key="11">
    <source>
        <dbReference type="Pfam" id="PF17808"/>
    </source>
</evidence>
<dbReference type="InterPro" id="IPR041792">
    <property type="entry name" value="MPP_PAP"/>
</dbReference>
<dbReference type="GO" id="GO:0003993">
    <property type="term" value="F:acid phosphatase activity"/>
    <property type="evidence" value="ECO:0007669"/>
    <property type="project" value="UniProtKB-EC"/>
</dbReference>
<feature type="domain" description="Purple acid phosphatase Fn3-like" evidence="11">
    <location>
        <begin position="55"/>
        <end position="178"/>
    </location>
</feature>
<evidence type="ECO:0000256" key="5">
    <source>
        <dbReference type="ARBA" id="ARBA00022729"/>
    </source>
</evidence>
<dbReference type="EMBL" id="ABEU02000002">
    <property type="protein sequence ID" value="PNR60962.1"/>
    <property type="molecule type" value="Genomic_DNA"/>
</dbReference>
<dbReference type="GO" id="GO:0046872">
    <property type="term" value="F:metal ion binding"/>
    <property type="evidence" value="ECO:0007669"/>
    <property type="project" value="InterPro"/>
</dbReference>
<reference evidence="12 14" key="2">
    <citation type="journal article" date="2018" name="Plant J.">
        <title>The Physcomitrella patens chromosome-scale assembly reveals moss genome structure and evolution.</title>
        <authorList>
            <person name="Lang D."/>
            <person name="Ullrich K.K."/>
            <person name="Murat F."/>
            <person name="Fuchs J."/>
            <person name="Jenkins J."/>
            <person name="Haas F.B."/>
            <person name="Piednoel M."/>
            <person name="Gundlach H."/>
            <person name="Van Bel M."/>
            <person name="Meyberg R."/>
            <person name="Vives C."/>
            <person name="Morata J."/>
            <person name="Symeonidi A."/>
            <person name="Hiss M."/>
            <person name="Muchero W."/>
            <person name="Kamisugi Y."/>
            <person name="Saleh O."/>
            <person name="Blanc G."/>
            <person name="Decker E.L."/>
            <person name="van Gessel N."/>
            <person name="Grimwood J."/>
            <person name="Hayes R.D."/>
            <person name="Graham S.W."/>
            <person name="Gunter L.E."/>
            <person name="McDaniel S.F."/>
            <person name="Hoernstein S.N.W."/>
            <person name="Larsson A."/>
            <person name="Li F.W."/>
            <person name="Perroud P.F."/>
            <person name="Phillips J."/>
            <person name="Ranjan P."/>
            <person name="Rokshar D.S."/>
            <person name="Rothfels C.J."/>
            <person name="Schneider L."/>
            <person name="Shu S."/>
            <person name="Stevenson D.W."/>
            <person name="Thummler F."/>
            <person name="Tillich M."/>
            <person name="Villarreal Aguilar J.C."/>
            <person name="Widiez T."/>
            <person name="Wong G.K."/>
            <person name="Wymore A."/>
            <person name="Zhang Y."/>
            <person name="Zimmer A.D."/>
            <person name="Quatrano R.S."/>
            <person name="Mayer K.F.X."/>
            <person name="Goodstein D."/>
            <person name="Casacuberta J.M."/>
            <person name="Vandepoele K."/>
            <person name="Reski R."/>
            <person name="Cuming A.C."/>
            <person name="Tuskan G.A."/>
            <person name="Maumus F."/>
            <person name="Salse J."/>
            <person name="Schmutz J."/>
            <person name="Rensing S.A."/>
        </authorList>
    </citation>
    <scope>NUCLEOTIDE SEQUENCE [LARGE SCALE GENOMIC DNA]</scope>
    <source>
        <strain evidence="13 14">cv. Gransden 2004</strain>
    </source>
</reference>
<dbReference type="EnsemblPlants" id="Pp3c2_37680V3.3">
    <property type="protein sequence ID" value="Pp3c2_37680V3.3"/>
    <property type="gene ID" value="Pp3c2_37680"/>
</dbReference>
<reference evidence="13" key="3">
    <citation type="submission" date="2020-12" db="UniProtKB">
        <authorList>
            <consortium name="EnsemblPlants"/>
        </authorList>
    </citation>
    <scope>IDENTIFICATION</scope>
</reference>
<evidence type="ECO:0000259" key="10">
    <source>
        <dbReference type="Pfam" id="PF16656"/>
    </source>
</evidence>
<evidence type="ECO:0000256" key="4">
    <source>
        <dbReference type="ARBA" id="ARBA00022525"/>
    </source>
</evidence>
<dbReference type="FunCoup" id="A9RAY2">
    <property type="interactions" value="2"/>
</dbReference>
<dbReference type="PANTHER" id="PTHR45778:SF6">
    <property type="entry name" value="INACTIVE PURPLE ACID PHOSPHATASE 24-RELATED"/>
    <property type="match status" value="1"/>
</dbReference>
<dbReference type="InterPro" id="IPR008963">
    <property type="entry name" value="Purple_acid_Pase-like_N"/>
</dbReference>
<dbReference type="EC" id="3.1.3.2" evidence="7"/>
<comment type="catalytic activity">
    <reaction evidence="7">
        <text>a phosphate monoester + H2O = an alcohol + phosphate</text>
        <dbReference type="Rhea" id="RHEA:15017"/>
        <dbReference type="ChEBI" id="CHEBI:15377"/>
        <dbReference type="ChEBI" id="CHEBI:30879"/>
        <dbReference type="ChEBI" id="CHEBI:43474"/>
        <dbReference type="ChEBI" id="CHEBI:67140"/>
        <dbReference type="EC" id="3.1.3.2"/>
    </reaction>
</comment>
<dbReference type="Pfam" id="PF14008">
    <property type="entry name" value="Metallophos_C"/>
    <property type="match status" value="1"/>
</dbReference>
<dbReference type="InterPro" id="IPR004843">
    <property type="entry name" value="Calcineurin-like_PHP"/>
</dbReference>
<evidence type="ECO:0000256" key="2">
    <source>
        <dbReference type="ARBA" id="ARBA00008723"/>
    </source>
</evidence>
<dbReference type="Gramene" id="Pp3c2_37680V3.1">
    <property type="protein sequence ID" value="Pp3c2_37680V3.1"/>
    <property type="gene ID" value="Pp3c2_37680"/>
</dbReference>
<feature type="signal peptide" evidence="7">
    <location>
        <begin position="1"/>
        <end position="25"/>
    </location>
</feature>
<accession>A9RAY2</accession>
<name>A9RAY2_PHYPA</name>
<feature type="domain" description="Purple acid phosphatase C-terminal" evidence="9">
    <location>
        <begin position="543"/>
        <end position="602"/>
    </location>
</feature>
<reference evidence="12 14" key="1">
    <citation type="journal article" date="2008" name="Science">
        <title>The Physcomitrella genome reveals evolutionary insights into the conquest of land by plants.</title>
        <authorList>
            <person name="Rensing S."/>
            <person name="Lang D."/>
            <person name="Zimmer A."/>
            <person name="Terry A."/>
            <person name="Salamov A."/>
            <person name="Shapiro H."/>
            <person name="Nishiyama T."/>
            <person name="Perroud P.-F."/>
            <person name="Lindquist E."/>
            <person name="Kamisugi Y."/>
            <person name="Tanahashi T."/>
            <person name="Sakakibara K."/>
            <person name="Fujita T."/>
            <person name="Oishi K."/>
            <person name="Shin-I T."/>
            <person name="Kuroki Y."/>
            <person name="Toyoda A."/>
            <person name="Suzuki Y."/>
            <person name="Hashimoto A."/>
            <person name="Yamaguchi K."/>
            <person name="Sugano A."/>
            <person name="Kohara Y."/>
            <person name="Fujiyama A."/>
            <person name="Anterola A."/>
            <person name="Aoki S."/>
            <person name="Ashton N."/>
            <person name="Barbazuk W.B."/>
            <person name="Barker E."/>
            <person name="Bennetzen J."/>
            <person name="Bezanilla M."/>
            <person name="Blankenship R."/>
            <person name="Cho S.H."/>
            <person name="Dutcher S."/>
            <person name="Estelle M."/>
            <person name="Fawcett J.A."/>
            <person name="Gundlach H."/>
            <person name="Hanada K."/>
            <person name="Heyl A."/>
            <person name="Hicks K.A."/>
            <person name="Hugh J."/>
            <person name="Lohr M."/>
            <person name="Mayer K."/>
            <person name="Melkozernov A."/>
            <person name="Murata T."/>
            <person name="Nelson D."/>
            <person name="Pils B."/>
            <person name="Prigge M."/>
            <person name="Reiss B."/>
            <person name="Renner T."/>
            <person name="Rombauts S."/>
            <person name="Rushton P."/>
            <person name="Sanderfoot A."/>
            <person name="Schween G."/>
            <person name="Shiu S.-H."/>
            <person name="Stueber K."/>
            <person name="Theodoulou F.L."/>
            <person name="Tu H."/>
            <person name="Van de Peer Y."/>
            <person name="Verrier P.J."/>
            <person name="Waters E."/>
            <person name="Wood A."/>
            <person name="Yang L."/>
            <person name="Cove D."/>
            <person name="Cuming A."/>
            <person name="Hasebe M."/>
            <person name="Lucas S."/>
            <person name="Mishler D.B."/>
            <person name="Reski R."/>
            <person name="Grigoriev I."/>
            <person name="Quatrano R.S."/>
            <person name="Boore J.L."/>
        </authorList>
    </citation>
    <scope>NUCLEOTIDE SEQUENCE [LARGE SCALE GENOMIC DNA]</scope>
    <source>
        <strain evidence="13 14">cv. Gransden 2004</strain>
    </source>
</reference>
<dbReference type="Gene3D" id="3.60.21.10">
    <property type="match status" value="1"/>
</dbReference>
<evidence type="ECO:0000313" key="14">
    <source>
        <dbReference type="Proteomes" id="UP000006727"/>
    </source>
</evidence>
<gene>
    <name evidence="13" type="primary">LOC112272836</name>
    <name evidence="12" type="ORF">PHYPA_003755</name>
</gene>
<dbReference type="SUPFAM" id="SSF56300">
    <property type="entry name" value="Metallo-dependent phosphatases"/>
    <property type="match status" value="1"/>
</dbReference>
<dbReference type="CDD" id="cd00839">
    <property type="entry name" value="MPP_PAPs"/>
    <property type="match status" value="1"/>
</dbReference>
<dbReference type="Proteomes" id="UP000006727">
    <property type="component" value="Chromosome 2"/>
</dbReference>
<dbReference type="Gene3D" id="2.60.40.380">
    <property type="entry name" value="Purple acid phosphatase-like, N-terminal"/>
    <property type="match status" value="1"/>
</dbReference>
<dbReference type="OMA" id="HERSWPN"/>
<dbReference type="GeneID" id="112272836"/>
<keyword evidence="7" id="KW-0378">Hydrolase</keyword>
<evidence type="ECO:0000313" key="13">
    <source>
        <dbReference type="EnsemblPlants" id="Pp3c2_37680V3.1"/>
    </source>
</evidence>
<dbReference type="EnsemblPlants" id="Pp3c2_37680V3.2">
    <property type="protein sequence ID" value="Pp3c2_37680V3.2"/>
    <property type="gene ID" value="Pp3c2_37680"/>
</dbReference>
<dbReference type="Pfam" id="PF16656">
    <property type="entry name" value="Pur_ac_phosph_N"/>
    <property type="match status" value="1"/>
</dbReference>
<dbReference type="InterPro" id="IPR029052">
    <property type="entry name" value="Metallo-depent_PP-like"/>
</dbReference>
<evidence type="ECO:0000313" key="12">
    <source>
        <dbReference type="EMBL" id="PNR60962.1"/>
    </source>
</evidence>
<evidence type="ECO:0000256" key="1">
    <source>
        <dbReference type="ARBA" id="ARBA00004613"/>
    </source>
</evidence>
<dbReference type="InterPro" id="IPR025733">
    <property type="entry name" value="PAPs_C"/>
</dbReference>
<comment type="subcellular location">
    <subcellularLocation>
        <location evidence="1">Secreted</location>
    </subcellularLocation>
</comment>
<dbReference type="AlphaFoldDB" id="A9RAY2"/>
<dbReference type="EnsemblPlants" id="Pp3c2_37680V3.1">
    <property type="protein sequence ID" value="Pp3c2_37680V3.1"/>
    <property type="gene ID" value="Pp3c2_37680"/>
</dbReference>
<dbReference type="GO" id="GO:0005576">
    <property type="term" value="C:extracellular region"/>
    <property type="evidence" value="ECO:0007669"/>
    <property type="project" value="UniProtKB-SubCell"/>
</dbReference>
<dbReference type="STRING" id="3218.A9RAY2"/>
<sequence length="629" mass="70582">MGWWKLSCFATVLVCVLAICRGGEASVEVRYDEHQPLSRVSLHTARVMLDESVSISASPEILGRKGESAEYVFVSFTRSKGANASDWIGVFSPAKFSSKECLKDLKNGTTNLNNPPYLCSSPIKFKYANSGSKDYVKTGKGSLTFRLIKQRADFAFGFFSGNLSDPVLLAVSNTITFADLKAPVWPRLAMGKNWNEMTVTWTSGYGLNDAVPVVIWGPAYKKDQFTSAAITLTFTRKDMCGPPASSVGWRDPGFIHTGSLSALWPSTKYYYKVGHQFMDGNFTLGPEKSFTSAPAPGQDSLQRVIIYGDMGKAERDGSNEYNNYQPAALNTTDQLLKDLDDIDIVFHIGDITYANGYIAQWDQFTEQIEGITSRVPYMIGSGNHERDWPGSGSFFQNLDSGGECGVPAETYFHMPTRNKDKFWYAADWGQFHFCIADTEQDWRVGTEQYRFIEDCLASVNRQKQPWLIFLAHRVLGYSSGSFYATEGTFAEPESRDQLQKLWQKYKVDIAMYGHVHQYERTCPVYESQCVSSEKDYYSGTFNATIHIVTGGGGASLASFTTLNTTWSTVKDFDFGFTKLTSYNSSSLLFEYKRSRDGEVYDRFWIEREYMDVLGCDASQQNCPESLLAH</sequence>
<dbReference type="RefSeq" id="XP_024356769.1">
    <property type="nucleotide sequence ID" value="XM_024501001.2"/>
</dbReference>
<dbReference type="RefSeq" id="XP_024356761.1">
    <property type="nucleotide sequence ID" value="XM_024500993.2"/>
</dbReference>
<comment type="similarity">
    <text evidence="2 7">Belongs to the metallophosphoesterase superfamily. Purple acid phosphatase family.</text>
</comment>
<organism evidence="12">
    <name type="scientific">Physcomitrium patens</name>
    <name type="common">Spreading-leaved earth moss</name>
    <name type="synonym">Physcomitrella patens</name>
    <dbReference type="NCBI Taxonomy" id="3218"/>
    <lineage>
        <taxon>Eukaryota</taxon>
        <taxon>Viridiplantae</taxon>
        <taxon>Streptophyta</taxon>
        <taxon>Embryophyta</taxon>
        <taxon>Bryophyta</taxon>
        <taxon>Bryophytina</taxon>
        <taxon>Bryopsida</taxon>
        <taxon>Funariidae</taxon>
        <taxon>Funariales</taxon>
        <taxon>Funariaceae</taxon>
        <taxon>Physcomitrium</taxon>
    </lineage>
</organism>
<dbReference type="Gramene" id="Pp3c2_37680V3.3">
    <property type="protein sequence ID" value="Pp3c2_37680V3.3"/>
    <property type="gene ID" value="Pp3c2_37680"/>
</dbReference>